<dbReference type="InterPro" id="IPR011009">
    <property type="entry name" value="Kinase-like_dom_sf"/>
</dbReference>
<sequence>MLSSFRSSYQSMTRKRTRDQQSVASRLSSCSTSSGEDEEDDVNHRVYPNWCGHRHIIQRRGFRLDTCRDVKQLYQRYWESLASQGRCAPNDLPGYLRACSGRSDDELCPDVGLPENLFRGTRCVDGTPVVIKAVHLRSREYDVVRYLSSPPVGEHPMNHCIPILDRIEIPSDDIAFLVMEEWSPHLDADPPHTLKDFLGIIRQHLEHIAFMHAHRIAHLDISIRNTVTDNKMRYACIDFELSRRFDTTNARIRCLRATEVPPEVENGECSDPYKIDVWASGMFILKASQLTGFQPPELLSFITHMLDEDSIRRPTARQALSVFNSIFRTTDTKITSR</sequence>
<feature type="compositionally biased region" description="Polar residues" evidence="1">
    <location>
        <begin position="20"/>
        <end position="34"/>
    </location>
</feature>
<name>A0ABQ8KU62_9APHY</name>
<reference evidence="3 4" key="1">
    <citation type="journal article" date="2021" name="Environ. Microbiol.">
        <title>Gene family expansions and transcriptome signatures uncover fungal adaptations to wood decay.</title>
        <authorList>
            <person name="Hage H."/>
            <person name="Miyauchi S."/>
            <person name="Viragh M."/>
            <person name="Drula E."/>
            <person name="Min B."/>
            <person name="Chaduli D."/>
            <person name="Navarro D."/>
            <person name="Favel A."/>
            <person name="Norest M."/>
            <person name="Lesage-Meessen L."/>
            <person name="Balint B."/>
            <person name="Merenyi Z."/>
            <person name="de Eugenio L."/>
            <person name="Morin E."/>
            <person name="Martinez A.T."/>
            <person name="Baldrian P."/>
            <person name="Stursova M."/>
            <person name="Martinez M.J."/>
            <person name="Novotny C."/>
            <person name="Magnuson J.K."/>
            <person name="Spatafora J.W."/>
            <person name="Maurice S."/>
            <person name="Pangilinan J."/>
            <person name="Andreopoulos W."/>
            <person name="LaButti K."/>
            <person name="Hundley H."/>
            <person name="Na H."/>
            <person name="Kuo A."/>
            <person name="Barry K."/>
            <person name="Lipzen A."/>
            <person name="Henrissat B."/>
            <person name="Riley R."/>
            <person name="Ahrendt S."/>
            <person name="Nagy L.G."/>
            <person name="Grigoriev I.V."/>
            <person name="Martin F."/>
            <person name="Rosso M.N."/>
        </authorList>
    </citation>
    <scope>NUCLEOTIDE SEQUENCE [LARGE SCALE GENOMIC DNA]</scope>
    <source>
        <strain evidence="3 4">CIRM-BRFM 1785</strain>
    </source>
</reference>
<dbReference type="SUPFAM" id="SSF56112">
    <property type="entry name" value="Protein kinase-like (PK-like)"/>
    <property type="match status" value="1"/>
</dbReference>
<organism evidence="3 4">
    <name type="scientific">Rhodofomes roseus</name>
    <dbReference type="NCBI Taxonomy" id="34475"/>
    <lineage>
        <taxon>Eukaryota</taxon>
        <taxon>Fungi</taxon>
        <taxon>Dikarya</taxon>
        <taxon>Basidiomycota</taxon>
        <taxon>Agaricomycotina</taxon>
        <taxon>Agaricomycetes</taxon>
        <taxon>Polyporales</taxon>
        <taxon>Rhodofomes</taxon>
    </lineage>
</organism>
<dbReference type="EMBL" id="JADCUA010000002">
    <property type="protein sequence ID" value="KAH9842617.1"/>
    <property type="molecule type" value="Genomic_DNA"/>
</dbReference>
<dbReference type="GeneID" id="71997782"/>
<keyword evidence="4" id="KW-1185">Reference proteome</keyword>
<dbReference type="RefSeq" id="XP_047783664.1">
    <property type="nucleotide sequence ID" value="XM_047917050.1"/>
</dbReference>
<accession>A0ABQ8KU62</accession>
<dbReference type="PROSITE" id="PS50011">
    <property type="entry name" value="PROTEIN_KINASE_DOM"/>
    <property type="match status" value="1"/>
</dbReference>
<evidence type="ECO:0000259" key="2">
    <source>
        <dbReference type="PROSITE" id="PS50011"/>
    </source>
</evidence>
<dbReference type="InterPro" id="IPR000719">
    <property type="entry name" value="Prot_kinase_dom"/>
</dbReference>
<evidence type="ECO:0000313" key="3">
    <source>
        <dbReference type="EMBL" id="KAH9842617.1"/>
    </source>
</evidence>
<dbReference type="Proteomes" id="UP000814176">
    <property type="component" value="Unassembled WGS sequence"/>
</dbReference>
<proteinExistence type="predicted"/>
<feature type="compositionally biased region" description="Polar residues" evidence="1">
    <location>
        <begin position="1"/>
        <end position="12"/>
    </location>
</feature>
<comment type="caution">
    <text evidence="3">The sequence shown here is derived from an EMBL/GenBank/DDBJ whole genome shotgun (WGS) entry which is preliminary data.</text>
</comment>
<feature type="region of interest" description="Disordered" evidence="1">
    <location>
        <begin position="1"/>
        <end position="41"/>
    </location>
</feature>
<evidence type="ECO:0000256" key="1">
    <source>
        <dbReference type="SAM" id="MobiDB-lite"/>
    </source>
</evidence>
<dbReference type="Pfam" id="PF00069">
    <property type="entry name" value="Pkinase"/>
    <property type="match status" value="1"/>
</dbReference>
<dbReference type="Gene3D" id="1.10.510.10">
    <property type="entry name" value="Transferase(Phosphotransferase) domain 1"/>
    <property type="match status" value="1"/>
</dbReference>
<dbReference type="PANTHER" id="PTHR24362:SF309">
    <property type="entry name" value="PROTEIN KINASE DOMAIN-CONTAINING PROTEIN"/>
    <property type="match status" value="1"/>
</dbReference>
<feature type="domain" description="Protein kinase" evidence="2">
    <location>
        <begin position="1"/>
        <end position="337"/>
    </location>
</feature>
<dbReference type="SMART" id="SM00220">
    <property type="entry name" value="S_TKc"/>
    <property type="match status" value="1"/>
</dbReference>
<protein>
    <submittedName>
        <fullName evidence="3">Kinase-like domain-containing protein</fullName>
    </submittedName>
</protein>
<evidence type="ECO:0000313" key="4">
    <source>
        <dbReference type="Proteomes" id="UP000814176"/>
    </source>
</evidence>
<gene>
    <name evidence="3" type="ORF">C8Q71DRAFT_212537</name>
</gene>
<dbReference type="PANTHER" id="PTHR24362">
    <property type="entry name" value="SERINE/THREONINE-PROTEIN KINASE NEK"/>
    <property type="match status" value="1"/>
</dbReference>